<dbReference type="SUPFAM" id="SSF69304">
    <property type="entry name" value="Tricorn protease N-terminal domain"/>
    <property type="match status" value="1"/>
</dbReference>
<organism evidence="2 3">
    <name type="scientific">Clostridium aquiflavi</name>
    <dbReference type="NCBI Taxonomy" id="3073603"/>
    <lineage>
        <taxon>Bacteria</taxon>
        <taxon>Bacillati</taxon>
        <taxon>Bacillota</taxon>
        <taxon>Clostridia</taxon>
        <taxon>Eubacteriales</taxon>
        <taxon>Clostridiaceae</taxon>
        <taxon>Clostridium</taxon>
    </lineage>
</organism>
<gene>
    <name evidence="2" type="ORF">RGC78_09315</name>
</gene>
<keyword evidence="1" id="KW-0812">Transmembrane</keyword>
<protein>
    <recommendedName>
        <fullName evidence="4">Secreted protein</fullName>
    </recommendedName>
</protein>
<sequence length="265" mass="30623">MAKPSIFSREYEKRMKRRKRNFLIIFIIISLVVIISMIKVLGNTTDYSNVKQKIQAWIDSDSIQKNDEILSEQGIDQVEKEPELPKSEEESFEITLKNGQKVKAIYIKENEDIKFTNIESSDKALVYDISQSGKKILILENDQTITLYNVDGTSQIISKEEYKSSKGDVFTRESTIMSNPQYLWNYNPKFVNDDNIVFVSNRPYFGTAAIKQYLWITNISNNSDVIKWDLAGAKIEILEREEKGIKITVDGNIYYIDVNCNIAKQ</sequence>
<keyword evidence="1" id="KW-1133">Transmembrane helix</keyword>
<evidence type="ECO:0008006" key="4">
    <source>
        <dbReference type="Google" id="ProtNLM"/>
    </source>
</evidence>
<keyword evidence="1" id="KW-0472">Membrane</keyword>
<dbReference type="EMBL" id="JAVJAN010000022">
    <property type="protein sequence ID" value="MDR5587665.1"/>
    <property type="molecule type" value="Genomic_DNA"/>
</dbReference>
<dbReference type="RefSeq" id="WP_309556534.1">
    <property type="nucleotide sequence ID" value="NZ_JAVJAN010000022.1"/>
</dbReference>
<keyword evidence="3" id="KW-1185">Reference proteome</keyword>
<comment type="caution">
    <text evidence="2">The sequence shown here is derived from an EMBL/GenBank/DDBJ whole genome shotgun (WGS) entry which is preliminary data.</text>
</comment>
<evidence type="ECO:0000313" key="2">
    <source>
        <dbReference type="EMBL" id="MDR5587665.1"/>
    </source>
</evidence>
<feature type="transmembrane region" description="Helical" evidence="1">
    <location>
        <begin position="21"/>
        <end position="42"/>
    </location>
</feature>
<dbReference type="Proteomes" id="UP001256646">
    <property type="component" value="Unassembled WGS sequence"/>
</dbReference>
<proteinExistence type="predicted"/>
<name>A0ABU1EGZ0_9CLOT</name>
<evidence type="ECO:0000256" key="1">
    <source>
        <dbReference type="SAM" id="Phobius"/>
    </source>
</evidence>
<evidence type="ECO:0000313" key="3">
    <source>
        <dbReference type="Proteomes" id="UP001256646"/>
    </source>
</evidence>
<reference evidence="2 3" key="1">
    <citation type="submission" date="2023-09" db="EMBL/GenBank/DDBJ databases">
        <authorList>
            <person name="Zhai L."/>
        </authorList>
    </citation>
    <scope>NUCLEOTIDE SEQUENCE [LARGE SCALE GENOMIC DNA]</scope>
    <source>
        <strain evidence="2 3">5 N-1</strain>
    </source>
</reference>
<accession>A0ABU1EGZ0</accession>